<dbReference type="AlphaFoldDB" id="A0A1B0ZNT3"/>
<sequence>MDHQCPCRHAPALLLTLVRADSCNVGGRRSTAIESIA</sequence>
<organism evidence="1 2">
    <name type="scientific">Phaeobacter gallaeciensis</name>
    <dbReference type="NCBI Taxonomy" id="60890"/>
    <lineage>
        <taxon>Bacteria</taxon>
        <taxon>Pseudomonadati</taxon>
        <taxon>Pseudomonadota</taxon>
        <taxon>Alphaproteobacteria</taxon>
        <taxon>Rhodobacterales</taxon>
        <taxon>Roseobacteraceae</taxon>
        <taxon>Phaeobacter</taxon>
    </lineage>
</organism>
<reference evidence="1 2" key="1">
    <citation type="submission" date="2016-04" db="EMBL/GenBank/DDBJ databases">
        <authorList>
            <person name="Evans L.H."/>
            <person name="Alamgir A."/>
            <person name="Owens N."/>
            <person name="Weber N.D."/>
            <person name="Virtaneva K."/>
            <person name="Barbian K."/>
            <person name="Babar A."/>
            <person name="Rosenke K."/>
        </authorList>
    </citation>
    <scope>NUCLEOTIDE SEQUENCE [LARGE SCALE GENOMIC DNA]</scope>
    <source>
        <strain evidence="1 2">JL2886</strain>
    </source>
</reference>
<proteinExistence type="predicted"/>
<evidence type="ECO:0000313" key="1">
    <source>
        <dbReference type="EMBL" id="ANP35819.1"/>
    </source>
</evidence>
<protein>
    <submittedName>
        <fullName evidence="1">Uncharacterized protein</fullName>
    </submittedName>
</protein>
<dbReference type="Proteomes" id="UP000092565">
    <property type="component" value="Chromosome"/>
</dbReference>
<keyword evidence="2" id="KW-1185">Reference proteome</keyword>
<name>A0A1B0ZNT3_9RHOB</name>
<evidence type="ECO:0000313" key="2">
    <source>
        <dbReference type="Proteomes" id="UP000092565"/>
    </source>
</evidence>
<gene>
    <name evidence="1" type="ORF">JL2886_00895</name>
</gene>
<dbReference type="EMBL" id="CP015124">
    <property type="protein sequence ID" value="ANP35819.1"/>
    <property type="molecule type" value="Genomic_DNA"/>
</dbReference>
<accession>A0A1B0ZNT3</accession>